<comment type="caution">
    <text evidence="2">The sequence shown here is derived from an EMBL/GenBank/DDBJ whole genome shotgun (WGS) entry which is preliminary data.</text>
</comment>
<sequence>MSSPRRHIREKPSLASSKSPLPSHHAIMPSECTISKRVRQDSVVATIDFIGGPFCLVNNGQGMAKGSLAMVPTSELDSSISRGPTCVPNRRPRRPSPPIQVLRRAAKQLRDGLAPAPGTEQSNTEPSELFFQSARSSSPD</sequence>
<dbReference type="AlphaFoldDB" id="A0A218ZBU1"/>
<feature type="compositionally biased region" description="Low complexity" evidence="1">
    <location>
        <begin position="13"/>
        <end position="25"/>
    </location>
</feature>
<keyword evidence="3" id="KW-1185">Reference proteome</keyword>
<proteinExistence type="predicted"/>
<dbReference type="InParanoid" id="A0A218ZBU1"/>
<evidence type="ECO:0000256" key="1">
    <source>
        <dbReference type="SAM" id="MobiDB-lite"/>
    </source>
</evidence>
<evidence type="ECO:0000313" key="3">
    <source>
        <dbReference type="Proteomes" id="UP000242519"/>
    </source>
</evidence>
<dbReference type="EMBL" id="MZNU01000093">
    <property type="protein sequence ID" value="OWP04755.1"/>
    <property type="molecule type" value="Genomic_DNA"/>
</dbReference>
<accession>A0A218ZBU1</accession>
<organism evidence="2 3">
    <name type="scientific">Diplocarpon coronariae</name>
    <dbReference type="NCBI Taxonomy" id="2795749"/>
    <lineage>
        <taxon>Eukaryota</taxon>
        <taxon>Fungi</taxon>
        <taxon>Dikarya</taxon>
        <taxon>Ascomycota</taxon>
        <taxon>Pezizomycotina</taxon>
        <taxon>Leotiomycetes</taxon>
        <taxon>Helotiales</taxon>
        <taxon>Drepanopezizaceae</taxon>
        <taxon>Diplocarpon</taxon>
    </lineage>
</organism>
<reference evidence="2 3" key="1">
    <citation type="submission" date="2017-04" db="EMBL/GenBank/DDBJ databases">
        <title>Draft genome sequence of Marssonina coronaria NL1: causal agent of apple blotch.</title>
        <authorList>
            <person name="Cheng Q."/>
        </authorList>
    </citation>
    <scope>NUCLEOTIDE SEQUENCE [LARGE SCALE GENOMIC DNA]</scope>
    <source>
        <strain evidence="2 3">NL1</strain>
    </source>
</reference>
<name>A0A218ZBU1_9HELO</name>
<feature type="region of interest" description="Disordered" evidence="1">
    <location>
        <begin position="1"/>
        <end position="25"/>
    </location>
</feature>
<feature type="region of interest" description="Disordered" evidence="1">
    <location>
        <begin position="75"/>
        <end position="140"/>
    </location>
</feature>
<dbReference type="Proteomes" id="UP000242519">
    <property type="component" value="Unassembled WGS sequence"/>
</dbReference>
<evidence type="ECO:0000313" key="2">
    <source>
        <dbReference type="EMBL" id="OWP04755.1"/>
    </source>
</evidence>
<gene>
    <name evidence="2" type="ORF">B2J93_4037</name>
</gene>
<protein>
    <submittedName>
        <fullName evidence="2">Uncharacterized protein</fullName>
    </submittedName>
</protein>